<dbReference type="Pfam" id="PF07676">
    <property type="entry name" value="PD40"/>
    <property type="match status" value="1"/>
</dbReference>
<feature type="non-terminal residue" evidence="1">
    <location>
        <position position="1"/>
    </location>
</feature>
<dbReference type="EMBL" id="BARU01017373">
    <property type="protein sequence ID" value="GAH59544.1"/>
    <property type="molecule type" value="Genomic_DNA"/>
</dbReference>
<accession>X1I0F2</accession>
<reference evidence="1" key="1">
    <citation type="journal article" date="2014" name="Front. Microbiol.">
        <title>High frequency of phylogenetically diverse reductive dehalogenase-homologous genes in deep subseafloor sedimentary metagenomes.</title>
        <authorList>
            <person name="Kawai M."/>
            <person name="Futagami T."/>
            <person name="Toyoda A."/>
            <person name="Takaki Y."/>
            <person name="Nishi S."/>
            <person name="Hori S."/>
            <person name="Arai W."/>
            <person name="Tsubouchi T."/>
            <person name="Morono Y."/>
            <person name="Uchiyama I."/>
            <person name="Ito T."/>
            <person name="Fujiyama A."/>
            <person name="Inagaki F."/>
            <person name="Takami H."/>
        </authorList>
    </citation>
    <scope>NUCLEOTIDE SEQUENCE</scope>
    <source>
        <strain evidence="1">Expedition CK06-06</strain>
    </source>
</reference>
<evidence type="ECO:0000313" key="1">
    <source>
        <dbReference type="EMBL" id="GAH59544.1"/>
    </source>
</evidence>
<name>X1I0F2_9ZZZZ</name>
<dbReference type="InterPro" id="IPR011659">
    <property type="entry name" value="WD40"/>
</dbReference>
<gene>
    <name evidence="1" type="ORF">S03H2_28829</name>
</gene>
<dbReference type="Gene3D" id="2.120.10.30">
    <property type="entry name" value="TolB, C-terminal domain"/>
    <property type="match status" value="1"/>
</dbReference>
<protein>
    <recommendedName>
        <fullName evidence="2">Dipeptidylpeptidase IV N-terminal domain-containing protein</fullName>
    </recommendedName>
</protein>
<comment type="caution">
    <text evidence="1">The sequence shown here is derived from an EMBL/GenBank/DDBJ whole genome shotgun (WGS) entry which is preliminary data.</text>
</comment>
<dbReference type="InterPro" id="IPR011042">
    <property type="entry name" value="6-blade_b-propeller_TolB-like"/>
</dbReference>
<organism evidence="1">
    <name type="scientific">marine sediment metagenome</name>
    <dbReference type="NCBI Taxonomy" id="412755"/>
    <lineage>
        <taxon>unclassified sequences</taxon>
        <taxon>metagenomes</taxon>
        <taxon>ecological metagenomes</taxon>
    </lineage>
</organism>
<evidence type="ECO:0008006" key="2">
    <source>
        <dbReference type="Google" id="ProtNLM"/>
    </source>
</evidence>
<proteinExistence type="predicted"/>
<dbReference type="SUPFAM" id="SSF69304">
    <property type="entry name" value="Tricorn protease N-terminal domain"/>
    <property type="match status" value="1"/>
</dbReference>
<dbReference type="AlphaFoldDB" id="X1I0F2"/>
<sequence length="67" mass="7485">EQINLTNNPAHDVLPAWSPDGKKIAFLSEFTFTGEVGKIYIMNADGSERTKLTDFIVKGDDPGYWKP</sequence>